<dbReference type="CDD" id="cd02142">
    <property type="entry name" value="McbC_SagB-like_oxidoreductase"/>
    <property type="match status" value="2"/>
</dbReference>
<dbReference type="InterPro" id="IPR000415">
    <property type="entry name" value="Nitroreductase-like"/>
</dbReference>
<dbReference type="PANTHER" id="PTHR43745:SF2">
    <property type="entry name" value="NITROREDUCTASE MJ1384-RELATED"/>
    <property type="match status" value="1"/>
</dbReference>
<dbReference type="PANTHER" id="PTHR43745">
    <property type="entry name" value="NITROREDUCTASE MJ1384-RELATED"/>
    <property type="match status" value="1"/>
</dbReference>
<dbReference type="InterPro" id="IPR052544">
    <property type="entry name" value="Bacteriocin_Proc_Enz"/>
</dbReference>
<keyword evidence="3" id="KW-1185">Reference proteome</keyword>
<protein>
    <submittedName>
        <fullName evidence="2">SagB-type dehydrogenase family enzyme</fullName>
    </submittedName>
</protein>
<evidence type="ECO:0000313" key="3">
    <source>
        <dbReference type="Proteomes" id="UP000276223"/>
    </source>
</evidence>
<feature type="domain" description="Nitroreductase" evidence="1">
    <location>
        <begin position="328"/>
        <end position="486"/>
    </location>
</feature>
<dbReference type="NCBIfam" id="TIGR03605">
    <property type="entry name" value="antibiot_sagB"/>
    <property type="match status" value="1"/>
</dbReference>
<dbReference type="Proteomes" id="UP000276223">
    <property type="component" value="Unassembled WGS sequence"/>
</dbReference>
<dbReference type="Gene3D" id="3.40.109.10">
    <property type="entry name" value="NADH Oxidase"/>
    <property type="match status" value="2"/>
</dbReference>
<accession>A0A3N1VU26</accession>
<evidence type="ECO:0000259" key="1">
    <source>
        <dbReference type="Pfam" id="PF00881"/>
    </source>
</evidence>
<organism evidence="2 3">
    <name type="scientific">Desulfosoma caldarium</name>
    <dbReference type="NCBI Taxonomy" id="610254"/>
    <lineage>
        <taxon>Bacteria</taxon>
        <taxon>Pseudomonadati</taxon>
        <taxon>Thermodesulfobacteriota</taxon>
        <taxon>Syntrophobacteria</taxon>
        <taxon>Syntrophobacterales</taxon>
        <taxon>Syntrophobacteraceae</taxon>
        <taxon>Desulfosoma</taxon>
    </lineage>
</organism>
<feature type="domain" description="Nitroreductase" evidence="1">
    <location>
        <begin position="98"/>
        <end position="226"/>
    </location>
</feature>
<dbReference type="InterPro" id="IPR020051">
    <property type="entry name" value="SagB-type_dehydrogenase"/>
</dbReference>
<comment type="caution">
    <text evidence="2">The sequence shown here is derived from an EMBL/GenBank/DDBJ whole genome shotgun (WGS) entry which is preliminary data.</text>
</comment>
<sequence length="497" mass="55149">MGGGVAYHERTAYRRGALGGGFLDWNARPKVFKTYHGLPEVPLSWDIEGSSKPFFQVLFDPIPERTGHLDFKTLSRVLRLSYGITAQSGTGADAFYFRSVPSAGALYPCELYAAVQGVRELDDGLYHYDLARSRLVRLRSGSFLASKALPTAAFFITTMFFRSAWKYRDRAYRYCLLDAGHLVENALLVLRSEGFKACVYDRFNDAKLNAFLGVDTEREACVAVIGLPSKAWAGEAAEPLNSAREFSLMDELRSWDPVQPEACRLSPVDAVPHAILEAHRTTEGGAPLRGAGEKGAGEEAKDFVKEVRKIPRPEVLPEGLSFAECVWRRRSHRNYVSARVTKENWQTLWHSLRLDGALSSCVQVIIACGETDGLPPGVYAWNVVEEVAQEISGEDIRRSSARACLDQGWLKQALFHVIFHVFWTSVHERFGPRGYRSAMLDAGRLGQRVYLASTALGLGCCGIGAYYDEELRSLFHLGSGCDVVYLTASGPVKKLRS</sequence>
<name>A0A3N1VU26_9BACT</name>
<gene>
    <name evidence="2" type="ORF">EDC27_0542</name>
</gene>
<dbReference type="Pfam" id="PF00881">
    <property type="entry name" value="Nitroreductase"/>
    <property type="match status" value="2"/>
</dbReference>
<dbReference type="GO" id="GO:0016491">
    <property type="term" value="F:oxidoreductase activity"/>
    <property type="evidence" value="ECO:0007669"/>
    <property type="project" value="InterPro"/>
</dbReference>
<reference evidence="2 3" key="1">
    <citation type="submission" date="2018-11" db="EMBL/GenBank/DDBJ databases">
        <title>Genomic Encyclopedia of Type Strains, Phase IV (KMG-IV): sequencing the most valuable type-strain genomes for metagenomic binning, comparative biology and taxonomic classification.</title>
        <authorList>
            <person name="Goeker M."/>
        </authorList>
    </citation>
    <scope>NUCLEOTIDE SEQUENCE [LARGE SCALE GENOMIC DNA]</scope>
    <source>
        <strain evidence="2 3">DSM 22027</strain>
    </source>
</reference>
<dbReference type="SUPFAM" id="SSF55469">
    <property type="entry name" value="FMN-dependent nitroreductase-like"/>
    <property type="match status" value="2"/>
</dbReference>
<dbReference type="EMBL" id="RJVA01000009">
    <property type="protein sequence ID" value="ROR03277.1"/>
    <property type="molecule type" value="Genomic_DNA"/>
</dbReference>
<dbReference type="InterPro" id="IPR029479">
    <property type="entry name" value="Nitroreductase"/>
</dbReference>
<evidence type="ECO:0000313" key="2">
    <source>
        <dbReference type="EMBL" id="ROR03277.1"/>
    </source>
</evidence>
<proteinExistence type="predicted"/>
<dbReference type="AlphaFoldDB" id="A0A3N1VU26"/>